<dbReference type="EMBL" id="CP001818">
    <property type="protein sequence ID" value="ACZ19926.1"/>
    <property type="molecule type" value="Genomic_DNA"/>
</dbReference>
<dbReference type="KEGG" id="tai:Taci_1712"/>
<protein>
    <submittedName>
        <fullName evidence="2">ThiW protein</fullName>
    </submittedName>
</protein>
<dbReference type="EnsemblBacteria" id="ACZ19926">
    <property type="protein sequence ID" value="ACZ19926"/>
    <property type="gene ID" value="Taci_1712"/>
</dbReference>
<dbReference type="Pfam" id="PF09512">
    <property type="entry name" value="ThiW"/>
    <property type="match status" value="1"/>
</dbReference>
<dbReference type="NCBIfam" id="TIGR02359">
    <property type="entry name" value="thiW"/>
    <property type="match status" value="1"/>
</dbReference>
<feature type="transmembrane region" description="Helical" evidence="1">
    <location>
        <begin position="104"/>
        <end position="126"/>
    </location>
</feature>
<dbReference type="RefSeq" id="WP_012870435.1">
    <property type="nucleotide sequence ID" value="NC_013522.1"/>
</dbReference>
<proteinExistence type="predicted"/>
<dbReference type="Gene3D" id="1.10.1760.20">
    <property type="match status" value="1"/>
</dbReference>
<feature type="transmembrane region" description="Helical" evidence="1">
    <location>
        <begin position="59"/>
        <end position="83"/>
    </location>
</feature>
<dbReference type="Proteomes" id="UP000002030">
    <property type="component" value="Chromosome"/>
</dbReference>
<dbReference type="STRING" id="525903.Taci_1712"/>
<keyword evidence="1" id="KW-0472">Membrane</keyword>
<dbReference type="PIRSF" id="PIRSF024534">
    <property type="entry name" value="ThiW"/>
    <property type="match status" value="1"/>
</dbReference>
<dbReference type="AlphaFoldDB" id="D1B7D5"/>
<dbReference type="eggNOG" id="COG4732">
    <property type="taxonomic scope" value="Bacteria"/>
</dbReference>
<sequence length="178" mass="18128">MEVVRLEDRSLALRRLALAGALCALGVVMSPLSFPVGPAKCYPFQHALNVVAGYFLGPWYGAGCALVTSLIRISLGTGTLFALPGSIPGALLAGLAARAIRGHLVPALGEVMGTCLVGAYLASALVGPMMGRSVSFQFLLSAFAISSVPGAALGALAVRLSHGRVLGLVGGRLSDNLK</sequence>
<gene>
    <name evidence="2" type="ordered locus">Taci_1712</name>
</gene>
<dbReference type="HOGENOM" id="CLU_100509_0_1_0"/>
<organism evidence="2 3">
    <name type="scientific">Thermanaerovibrio acidaminovorans (strain ATCC 49978 / DSM 6589 / Su883)</name>
    <name type="common">Selenomonas acidaminovorans</name>
    <dbReference type="NCBI Taxonomy" id="525903"/>
    <lineage>
        <taxon>Bacteria</taxon>
        <taxon>Thermotogati</taxon>
        <taxon>Synergistota</taxon>
        <taxon>Synergistia</taxon>
        <taxon>Synergistales</taxon>
        <taxon>Synergistaceae</taxon>
        <taxon>Thermanaerovibrio</taxon>
    </lineage>
</organism>
<name>D1B7D5_THEAS</name>
<evidence type="ECO:0000313" key="3">
    <source>
        <dbReference type="Proteomes" id="UP000002030"/>
    </source>
</evidence>
<accession>D1B7D5</accession>
<feature type="transmembrane region" description="Helical" evidence="1">
    <location>
        <begin position="138"/>
        <end position="158"/>
    </location>
</feature>
<keyword evidence="3" id="KW-1185">Reference proteome</keyword>
<dbReference type="OrthoDB" id="5516776at2"/>
<evidence type="ECO:0000313" key="2">
    <source>
        <dbReference type="EMBL" id="ACZ19926.1"/>
    </source>
</evidence>
<reference evidence="2 3" key="1">
    <citation type="journal article" date="2009" name="Stand. Genomic Sci.">
        <title>Complete genome sequence of Thermanaerovibrio acidaminovorans type strain (Su883).</title>
        <authorList>
            <person name="Chovatia M."/>
            <person name="Sikorski J."/>
            <person name="Schroder M."/>
            <person name="Lapidus A."/>
            <person name="Nolan M."/>
            <person name="Tice H."/>
            <person name="Glavina Del Rio T."/>
            <person name="Copeland A."/>
            <person name="Cheng J.F."/>
            <person name="Lucas S."/>
            <person name="Chen F."/>
            <person name="Bruce D."/>
            <person name="Goodwin L."/>
            <person name="Pitluck S."/>
            <person name="Ivanova N."/>
            <person name="Mavromatis K."/>
            <person name="Ovchinnikova G."/>
            <person name="Pati A."/>
            <person name="Chen A."/>
            <person name="Palaniappan K."/>
            <person name="Land M."/>
            <person name="Hauser L."/>
            <person name="Chang Y.J."/>
            <person name="Jeffries C.D."/>
            <person name="Chain P."/>
            <person name="Saunders E."/>
            <person name="Detter J.C."/>
            <person name="Brettin T."/>
            <person name="Rohde M."/>
            <person name="Goker M."/>
            <person name="Spring S."/>
            <person name="Bristow J."/>
            <person name="Markowitz V."/>
            <person name="Hugenholtz P."/>
            <person name="Kyrpides N.C."/>
            <person name="Klenk H.P."/>
            <person name="Eisen J.A."/>
        </authorList>
    </citation>
    <scope>NUCLEOTIDE SEQUENCE [LARGE SCALE GENOMIC DNA]</scope>
    <source>
        <strain evidence="3">ATCC 49978 / DSM 6589 / Su883</strain>
    </source>
</reference>
<evidence type="ECO:0000256" key="1">
    <source>
        <dbReference type="SAM" id="Phobius"/>
    </source>
</evidence>
<dbReference type="InterPro" id="IPR012652">
    <property type="entry name" value="ThiW"/>
</dbReference>
<keyword evidence="1" id="KW-0812">Transmembrane</keyword>
<keyword evidence="1" id="KW-1133">Transmembrane helix</keyword>